<sequence>MDISFPAHITVTETPDLDGLPMLTADIAPANESAALPLPAGPAGPPGPRGGPRTTFRKMGEIPDAAARPNALGVEDRGKWWHRLDTNGMDVWTGAGWQHSPGAVGAQGPVAPAAVITTNTTHDPAYTVPAVRVTGTGPELTLAVTAPAGLQGPKGPAGASGAISTATDFDQSVGPTQRSTFALGAGSRKWKVQPPPNGFGLWAWYGNDFNADAQQTVEQLVAGTFVIPALPFAWRPMCWGRMAIFCQSGFQNDGELRVRIGSETGAMVASGGGIRGDGAYFATSITPAFGDSTTKPISPTSTVATVPAYTETAIVVTVERVGQSTGGSIGYQRANAWLTVWAQPVA</sequence>
<dbReference type="EMBL" id="OBEG01000003">
    <property type="protein sequence ID" value="SNY83956.1"/>
    <property type="molecule type" value="Genomic_DNA"/>
</dbReference>
<protein>
    <recommendedName>
        <fullName evidence="3">Minor tail protein</fullName>
    </recommendedName>
</protein>
<reference evidence="1 2" key="1">
    <citation type="submission" date="2017-09" db="EMBL/GenBank/DDBJ databases">
        <authorList>
            <person name="Ehlers B."/>
            <person name="Leendertz F.H."/>
        </authorList>
    </citation>
    <scope>NUCLEOTIDE SEQUENCE [LARGE SCALE GENOMIC DNA]</scope>
    <source>
        <strain evidence="1 2">DSM 45537</strain>
    </source>
</reference>
<gene>
    <name evidence="1" type="ORF">SAMN04244553_3582</name>
</gene>
<dbReference type="AlphaFoldDB" id="A0A285LJV9"/>
<evidence type="ECO:0000313" key="2">
    <source>
        <dbReference type="Proteomes" id="UP000219565"/>
    </source>
</evidence>
<dbReference type="RefSeq" id="WP_097245823.1">
    <property type="nucleotide sequence ID" value="NZ_OBEG01000003.1"/>
</dbReference>
<dbReference type="OrthoDB" id="4763377at2"/>
<organism evidence="1 2">
    <name type="scientific">Nocardia amikacinitolerans</name>
    <dbReference type="NCBI Taxonomy" id="756689"/>
    <lineage>
        <taxon>Bacteria</taxon>
        <taxon>Bacillati</taxon>
        <taxon>Actinomycetota</taxon>
        <taxon>Actinomycetes</taxon>
        <taxon>Mycobacteriales</taxon>
        <taxon>Nocardiaceae</taxon>
        <taxon>Nocardia</taxon>
    </lineage>
</organism>
<proteinExistence type="predicted"/>
<keyword evidence="2" id="KW-1185">Reference proteome</keyword>
<name>A0A285LJV9_9NOCA</name>
<accession>A0A285LJV9</accession>
<dbReference type="Proteomes" id="UP000219565">
    <property type="component" value="Unassembled WGS sequence"/>
</dbReference>
<evidence type="ECO:0000313" key="1">
    <source>
        <dbReference type="EMBL" id="SNY83956.1"/>
    </source>
</evidence>
<evidence type="ECO:0008006" key="3">
    <source>
        <dbReference type="Google" id="ProtNLM"/>
    </source>
</evidence>